<dbReference type="EMBL" id="BAABFT010000014">
    <property type="protein sequence ID" value="GAA4334680.1"/>
    <property type="molecule type" value="Genomic_DNA"/>
</dbReference>
<proteinExistence type="predicted"/>
<comment type="caution">
    <text evidence="2">The sequence shown here is derived from an EMBL/GenBank/DDBJ whole genome shotgun (WGS) entry which is preliminary data.</text>
</comment>
<evidence type="ECO:0000259" key="1">
    <source>
        <dbReference type="Pfam" id="PF08874"/>
    </source>
</evidence>
<dbReference type="Proteomes" id="UP001500582">
    <property type="component" value="Unassembled WGS sequence"/>
</dbReference>
<dbReference type="Pfam" id="PF08874">
    <property type="entry name" value="DUF1835"/>
    <property type="match status" value="1"/>
</dbReference>
<organism evidence="2 3">
    <name type="scientific">Mucilaginibacter gynuensis</name>
    <dbReference type="NCBI Taxonomy" id="1302236"/>
    <lineage>
        <taxon>Bacteria</taxon>
        <taxon>Pseudomonadati</taxon>
        <taxon>Bacteroidota</taxon>
        <taxon>Sphingobacteriia</taxon>
        <taxon>Sphingobacteriales</taxon>
        <taxon>Sphingobacteriaceae</taxon>
        <taxon>Mucilaginibacter</taxon>
    </lineage>
</organism>
<reference evidence="3" key="1">
    <citation type="journal article" date="2019" name="Int. J. Syst. Evol. Microbiol.">
        <title>The Global Catalogue of Microorganisms (GCM) 10K type strain sequencing project: providing services to taxonomists for standard genome sequencing and annotation.</title>
        <authorList>
            <consortium name="The Broad Institute Genomics Platform"/>
            <consortium name="The Broad Institute Genome Sequencing Center for Infectious Disease"/>
            <person name="Wu L."/>
            <person name="Ma J."/>
        </authorList>
    </citation>
    <scope>NUCLEOTIDE SEQUENCE [LARGE SCALE GENOMIC DNA]</scope>
    <source>
        <strain evidence="3">JCM 17705</strain>
    </source>
</reference>
<sequence>MANILHVLNGDSTWNGFKQTGIDGDTLIWREVFSEGPLFNDVSSAAFWEARKAWITETFNTTPEAYQHDVVDQLGKLNEPYDEINLWFEFDLHCQVNLLGVMMLLEQMTNMSAPAVYLISPDSFPGKDDFAGMGELNGSQLEFLYDNIRVQLTEYDFSLATEAWQTYLSGNAALLTEWLDGISFWGNLHLLGPALQAHLKRLQLNKSGLNYIEQKLVGIYHSGITTKPEIYKAFWIAEKIYGMGDTELDIYLDSLGKRNLI</sequence>
<accession>A0ABP8H684</accession>
<dbReference type="InterPro" id="IPR014973">
    <property type="entry name" value="DUF1835"/>
</dbReference>
<evidence type="ECO:0000313" key="2">
    <source>
        <dbReference type="EMBL" id="GAA4334680.1"/>
    </source>
</evidence>
<keyword evidence="3" id="KW-1185">Reference proteome</keyword>
<protein>
    <recommendedName>
        <fullName evidence="1">DUF1835 domain-containing protein</fullName>
    </recommendedName>
</protein>
<feature type="domain" description="DUF1835" evidence="1">
    <location>
        <begin position="6"/>
        <end position="110"/>
    </location>
</feature>
<gene>
    <name evidence="2" type="ORF">GCM10023149_42190</name>
</gene>
<evidence type="ECO:0000313" key="3">
    <source>
        <dbReference type="Proteomes" id="UP001500582"/>
    </source>
</evidence>
<name>A0ABP8H684_9SPHI</name>
<dbReference type="RefSeq" id="WP_345213163.1">
    <property type="nucleotide sequence ID" value="NZ_BAABFT010000014.1"/>
</dbReference>